<feature type="transmembrane region" description="Helical" evidence="1">
    <location>
        <begin position="269"/>
        <end position="287"/>
    </location>
</feature>
<dbReference type="InterPro" id="IPR050879">
    <property type="entry name" value="Acyltransferase_3"/>
</dbReference>
<dbReference type="InterPro" id="IPR043968">
    <property type="entry name" value="SGNH"/>
</dbReference>
<feature type="transmembrane region" description="Helical" evidence="1">
    <location>
        <begin position="395"/>
        <end position="414"/>
    </location>
</feature>
<dbReference type="GO" id="GO:0016747">
    <property type="term" value="F:acyltransferase activity, transferring groups other than amino-acyl groups"/>
    <property type="evidence" value="ECO:0007669"/>
    <property type="project" value="InterPro"/>
</dbReference>
<feature type="transmembrane region" description="Helical" evidence="1">
    <location>
        <begin position="238"/>
        <end position="257"/>
    </location>
</feature>
<feature type="domain" description="Acyltransferase 3" evidence="2">
    <location>
        <begin position="41"/>
        <end position="373"/>
    </location>
</feature>
<dbReference type="Pfam" id="PF01757">
    <property type="entry name" value="Acyl_transf_3"/>
    <property type="match status" value="1"/>
</dbReference>
<dbReference type="InterPro" id="IPR002656">
    <property type="entry name" value="Acyl_transf_3_dom"/>
</dbReference>
<comment type="caution">
    <text evidence="4">The sequence shown here is derived from an EMBL/GenBank/DDBJ whole genome shotgun (WGS) entry which is preliminary data.</text>
</comment>
<keyword evidence="1" id="KW-0812">Transmembrane</keyword>
<reference evidence="4 5" key="1">
    <citation type="submission" date="2018-10" db="EMBL/GenBank/DDBJ databases">
        <title>Tessaracoccus antarcticuss sp. nov., isolated from sediment.</title>
        <authorList>
            <person name="Zhou L.Y."/>
            <person name="Du Z.J."/>
        </authorList>
    </citation>
    <scope>NUCLEOTIDE SEQUENCE [LARGE SCALE GENOMIC DNA]</scope>
    <source>
        <strain evidence="4 5">JDX10</strain>
    </source>
</reference>
<dbReference type="AlphaFoldDB" id="A0A3M0GFK5"/>
<dbReference type="Pfam" id="PF19040">
    <property type="entry name" value="SGNH"/>
    <property type="match status" value="1"/>
</dbReference>
<feature type="transmembrane region" description="Helical" evidence="1">
    <location>
        <begin position="43"/>
        <end position="59"/>
    </location>
</feature>
<evidence type="ECO:0000313" key="4">
    <source>
        <dbReference type="EMBL" id="RMB61472.1"/>
    </source>
</evidence>
<proteinExistence type="predicted"/>
<name>A0A3M0GFK5_9ACTN</name>
<evidence type="ECO:0000259" key="2">
    <source>
        <dbReference type="Pfam" id="PF01757"/>
    </source>
</evidence>
<evidence type="ECO:0000256" key="1">
    <source>
        <dbReference type="SAM" id="Phobius"/>
    </source>
</evidence>
<feature type="transmembrane region" description="Helical" evidence="1">
    <location>
        <begin position="105"/>
        <end position="125"/>
    </location>
</feature>
<feature type="domain" description="SGNH" evidence="3">
    <location>
        <begin position="447"/>
        <end position="688"/>
    </location>
</feature>
<dbReference type="GO" id="GO:0016020">
    <property type="term" value="C:membrane"/>
    <property type="evidence" value="ECO:0007669"/>
    <property type="project" value="TreeGrafter"/>
</dbReference>
<dbReference type="PANTHER" id="PTHR23028:SF53">
    <property type="entry name" value="ACYL_TRANSF_3 DOMAIN-CONTAINING PROTEIN"/>
    <property type="match status" value="1"/>
</dbReference>
<feature type="transmembrane region" description="Helical" evidence="1">
    <location>
        <begin position="299"/>
        <end position="323"/>
    </location>
</feature>
<dbReference type="PANTHER" id="PTHR23028">
    <property type="entry name" value="ACETYLTRANSFERASE"/>
    <property type="match status" value="1"/>
</dbReference>
<feature type="transmembrane region" description="Helical" evidence="1">
    <location>
        <begin position="65"/>
        <end position="84"/>
    </location>
</feature>
<dbReference type="EMBL" id="REFW01000001">
    <property type="protein sequence ID" value="RMB61472.1"/>
    <property type="molecule type" value="Genomic_DNA"/>
</dbReference>
<protein>
    <submittedName>
        <fullName evidence="4">Acyltransferase</fullName>
    </submittedName>
</protein>
<keyword evidence="4" id="KW-0808">Transferase</keyword>
<organism evidence="4 5">
    <name type="scientific">Tessaracoccus antarcticus</name>
    <dbReference type="NCBI Taxonomy" id="2479848"/>
    <lineage>
        <taxon>Bacteria</taxon>
        <taxon>Bacillati</taxon>
        <taxon>Actinomycetota</taxon>
        <taxon>Actinomycetes</taxon>
        <taxon>Propionibacteriales</taxon>
        <taxon>Propionibacteriaceae</taxon>
        <taxon>Tessaracoccus</taxon>
    </lineage>
</organism>
<keyword evidence="5" id="KW-1185">Reference proteome</keyword>
<sequence length="695" mass="73969">MTRAHGPTNVSPTRRKSVSTATAVIASPTPAAQGRHHRSDVQGLRAIAVLMVVCFHAGLPAPGGFVGVDVFFVISGFVITAMLMREWSRDGRIRFGRFYVRRFTRLAPALALTVGVVMLASFLLLSPFGGQETASKTGLGALLLAANFVIARTTGDYFDASADNNPLLNLWSLSVEEQFYLVFPFVLLLGWLIAAHRKRLHVGPVVAVGTVGAVSLALALIGAAGFHVPGVPDDLVGFYGPATRVWEFAAGALLALGGARLSAASARSAIPVSIVGAGLLGVSLLIINDTTPFPGPWTLLPVLGTVFLIAAGPADTVVTKVLASAPMVWIGDRSYSIYLWHWPCIVFARLNWSASLPVLVLAAAASFIPAYASYRWVEQPVRTKATTGGTSFVRLVALTMAPPLVVAGALGYAADHELWSGSVRDYRAMIRSHHAGDDAHCTTTMGWTAEACTWNQDAAGPPIYLVGDSNADHFSEAMMDASTSLARPLVMRLEAGCSYILGESTLTDRDWRGRCNRYPVQAQDYLLGAEKGVVVIANAYGDFRKTFAGERNRRIDVAGKASETELFSRLTDTIRPLQEAGHEVLLVQTVPHWGGAAALNWQACTTVKLLSDGCQQTMPIAEVTVRQGDIAHVVSEVTASTGAGVLDLTEAICPAGICSAVSPEGLVRYRDGVHITVDQSHALAPFFEAAIARVS</sequence>
<feature type="transmembrane region" description="Helical" evidence="1">
    <location>
        <begin position="202"/>
        <end position="226"/>
    </location>
</feature>
<gene>
    <name evidence="4" type="ORF">EAX62_02155</name>
</gene>
<keyword evidence="4" id="KW-0012">Acyltransferase</keyword>
<evidence type="ECO:0000313" key="5">
    <source>
        <dbReference type="Proteomes" id="UP000275256"/>
    </source>
</evidence>
<keyword evidence="1" id="KW-0472">Membrane</keyword>
<feature type="transmembrane region" description="Helical" evidence="1">
    <location>
        <begin position="178"/>
        <end position="195"/>
    </location>
</feature>
<dbReference type="GO" id="GO:0009103">
    <property type="term" value="P:lipopolysaccharide biosynthetic process"/>
    <property type="evidence" value="ECO:0007669"/>
    <property type="project" value="TreeGrafter"/>
</dbReference>
<keyword evidence="1" id="KW-1133">Transmembrane helix</keyword>
<evidence type="ECO:0000259" key="3">
    <source>
        <dbReference type="Pfam" id="PF19040"/>
    </source>
</evidence>
<accession>A0A3M0GFK5</accession>
<dbReference type="Proteomes" id="UP000275256">
    <property type="component" value="Unassembled WGS sequence"/>
</dbReference>